<feature type="non-terminal residue" evidence="1">
    <location>
        <position position="1"/>
    </location>
</feature>
<name>A0A392QKV8_9FABA</name>
<sequence>NGIIEIVEVIIHFHPQSIEHVGEDEQNILYMAVKHRQLQIFRMLKKLKIVRRLAGKIDKESNTVLHNTAEFKGGSQPGYALQLQEELHWFEYRNKEREHVI</sequence>
<protein>
    <submittedName>
        <fullName evidence="1">Ankyrin repeat-containing protein</fullName>
    </submittedName>
</protein>
<reference evidence="1 2" key="1">
    <citation type="journal article" date="2018" name="Front. Plant Sci.">
        <title>Red Clover (Trifolium pratense) and Zigzag Clover (T. medium) - A Picture of Genomic Similarities and Differences.</title>
        <authorList>
            <person name="Dluhosova J."/>
            <person name="Istvanek J."/>
            <person name="Nedelnik J."/>
            <person name="Repkova J."/>
        </authorList>
    </citation>
    <scope>NUCLEOTIDE SEQUENCE [LARGE SCALE GENOMIC DNA]</scope>
    <source>
        <strain evidence="2">cv. 10/8</strain>
        <tissue evidence="1">Leaf</tissue>
    </source>
</reference>
<dbReference type="PANTHER" id="PTHR24177:SF215">
    <property type="entry name" value="PGG DOMAIN-CONTAINING PROTEIN"/>
    <property type="match status" value="1"/>
</dbReference>
<keyword evidence="2" id="KW-1185">Reference proteome</keyword>
<dbReference type="AlphaFoldDB" id="A0A392QKV8"/>
<accession>A0A392QKV8</accession>
<proteinExistence type="predicted"/>
<organism evidence="1 2">
    <name type="scientific">Trifolium medium</name>
    <dbReference type="NCBI Taxonomy" id="97028"/>
    <lineage>
        <taxon>Eukaryota</taxon>
        <taxon>Viridiplantae</taxon>
        <taxon>Streptophyta</taxon>
        <taxon>Embryophyta</taxon>
        <taxon>Tracheophyta</taxon>
        <taxon>Spermatophyta</taxon>
        <taxon>Magnoliopsida</taxon>
        <taxon>eudicotyledons</taxon>
        <taxon>Gunneridae</taxon>
        <taxon>Pentapetalae</taxon>
        <taxon>rosids</taxon>
        <taxon>fabids</taxon>
        <taxon>Fabales</taxon>
        <taxon>Fabaceae</taxon>
        <taxon>Papilionoideae</taxon>
        <taxon>50 kb inversion clade</taxon>
        <taxon>NPAAA clade</taxon>
        <taxon>Hologalegina</taxon>
        <taxon>IRL clade</taxon>
        <taxon>Trifolieae</taxon>
        <taxon>Trifolium</taxon>
    </lineage>
</organism>
<evidence type="ECO:0000313" key="2">
    <source>
        <dbReference type="Proteomes" id="UP000265520"/>
    </source>
</evidence>
<evidence type="ECO:0000313" key="1">
    <source>
        <dbReference type="EMBL" id="MCI24514.1"/>
    </source>
</evidence>
<dbReference type="Proteomes" id="UP000265520">
    <property type="component" value="Unassembled WGS sequence"/>
</dbReference>
<comment type="caution">
    <text evidence="1">The sequence shown here is derived from an EMBL/GenBank/DDBJ whole genome shotgun (WGS) entry which is preliminary data.</text>
</comment>
<dbReference type="EMBL" id="LXQA010141916">
    <property type="protein sequence ID" value="MCI24514.1"/>
    <property type="molecule type" value="Genomic_DNA"/>
</dbReference>
<dbReference type="GO" id="GO:0016020">
    <property type="term" value="C:membrane"/>
    <property type="evidence" value="ECO:0007669"/>
    <property type="project" value="TreeGrafter"/>
</dbReference>
<dbReference type="PANTHER" id="PTHR24177">
    <property type="entry name" value="CASKIN"/>
    <property type="match status" value="1"/>
</dbReference>